<feature type="signal peptide" evidence="1">
    <location>
        <begin position="1"/>
        <end position="22"/>
    </location>
</feature>
<dbReference type="Proteomes" id="UP000241405">
    <property type="component" value="Unassembled WGS sequence"/>
</dbReference>
<accession>A0A2T3JWQ7</accession>
<dbReference type="InterPro" id="IPR011250">
    <property type="entry name" value="OMP/PagP_B-barrel"/>
</dbReference>
<reference evidence="4 5" key="1">
    <citation type="submission" date="2018-03" db="EMBL/GenBank/DDBJ databases">
        <title>Whole genome sequencing of Histamine producing bacteria.</title>
        <authorList>
            <person name="Butler K."/>
        </authorList>
    </citation>
    <scope>NUCLEOTIDE SEQUENCE [LARGE SCALE GENOMIC DNA]</scope>
    <source>
        <strain evidence="3 5">FS-6.1</strain>
        <strain evidence="2 4">FS-6.2</strain>
    </source>
</reference>
<proteinExistence type="predicted"/>
<name>A0A2T3JWQ7_PHOPO</name>
<evidence type="ECO:0000256" key="1">
    <source>
        <dbReference type="SAM" id="SignalP"/>
    </source>
</evidence>
<dbReference type="SUPFAM" id="SSF56925">
    <property type="entry name" value="OMPA-like"/>
    <property type="match status" value="1"/>
</dbReference>
<organism evidence="3 5">
    <name type="scientific">Photobacterium phosphoreum</name>
    <dbReference type="NCBI Taxonomy" id="659"/>
    <lineage>
        <taxon>Bacteria</taxon>
        <taxon>Pseudomonadati</taxon>
        <taxon>Pseudomonadota</taxon>
        <taxon>Gammaproteobacteria</taxon>
        <taxon>Vibrionales</taxon>
        <taxon>Vibrionaceae</taxon>
        <taxon>Photobacterium</taxon>
    </lineage>
</organism>
<dbReference type="Gene3D" id="2.40.160.20">
    <property type="match status" value="1"/>
</dbReference>
<dbReference type="EMBL" id="PYMP01000002">
    <property type="protein sequence ID" value="PSU53762.1"/>
    <property type="molecule type" value="Genomic_DNA"/>
</dbReference>
<dbReference type="Proteomes" id="UP000241618">
    <property type="component" value="Unassembled WGS sequence"/>
</dbReference>
<keyword evidence="1" id="KW-0732">Signal</keyword>
<feature type="chain" id="PRO_5015591965" evidence="1">
    <location>
        <begin position="23"/>
        <end position="228"/>
    </location>
</feature>
<comment type="caution">
    <text evidence="3">The sequence shown here is derived from an EMBL/GenBank/DDBJ whole genome shotgun (WGS) entry which is preliminary data.</text>
</comment>
<dbReference type="EMBL" id="PYMO01000006">
    <property type="protein sequence ID" value="PSU25689.1"/>
    <property type="molecule type" value="Genomic_DNA"/>
</dbReference>
<protein>
    <submittedName>
        <fullName evidence="3">Uncharacterized protein</fullName>
    </submittedName>
</protein>
<keyword evidence="4" id="KW-1185">Reference proteome</keyword>
<evidence type="ECO:0000313" key="3">
    <source>
        <dbReference type="EMBL" id="PSU53762.1"/>
    </source>
</evidence>
<dbReference type="AlphaFoldDB" id="A0A2T3JWQ7"/>
<evidence type="ECO:0000313" key="5">
    <source>
        <dbReference type="Proteomes" id="UP000241618"/>
    </source>
</evidence>
<sequence>MNNKTVIISAFTALLLSNSAQAAESLVLQPVSDSTVAAPLIKFDDSTHYFVGVTGGSSDISMTAGTVNGNNNILINHFSSPDAAGFVGADLGFYTAGGAGRIYYSWQKMSAQSDLDGAKAIETDVTLHLLNADYIFRAGKTINPFIGAHLGYMISDTKGEGYGSNSQSGEVLGIQAGVAWRISNHISAEIGLRHTATQGEDVKPWSSNKVASQIKSISTGYASLNYRF</sequence>
<evidence type="ECO:0000313" key="2">
    <source>
        <dbReference type="EMBL" id="PSU25689.1"/>
    </source>
</evidence>
<evidence type="ECO:0000313" key="4">
    <source>
        <dbReference type="Proteomes" id="UP000241405"/>
    </source>
</evidence>
<dbReference type="RefSeq" id="WP_107189431.1">
    <property type="nucleotide sequence ID" value="NZ_PYMN01000005.1"/>
</dbReference>
<gene>
    <name evidence="3" type="ORF">C9J18_04995</name>
    <name evidence="2" type="ORF">CTM96_08230</name>
</gene>